<feature type="region of interest" description="Disordered" evidence="9">
    <location>
        <begin position="1"/>
        <end position="31"/>
    </location>
</feature>
<feature type="region of interest" description="Disordered" evidence="9">
    <location>
        <begin position="300"/>
        <end position="319"/>
    </location>
</feature>
<organism evidence="10 11">
    <name type="scientific">Cercopithifilaria johnstoni</name>
    <dbReference type="NCBI Taxonomy" id="2874296"/>
    <lineage>
        <taxon>Eukaryota</taxon>
        <taxon>Metazoa</taxon>
        <taxon>Ecdysozoa</taxon>
        <taxon>Nematoda</taxon>
        <taxon>Chromadorea</taxon>
        <taxon>Rhabditida</taxon>
        <taxon>Spirurina</taxon>
        <taxon>Spiruromorpha</taxon>
        <taxon>Filarioidea</taxon>
        <taxon>Onchocercidae</taxon>
        <taxon>Cercopithifilaria</taxon>
    </lineage>
</organism>
<evidence type="ECO:0000256" key="7">
    <source>
        <dbReference type="ARBA" id="ARBA00023242"/>
    </source>
</evidence>
<dbReference type="Pfam" id="PF15313">
    <property type="entry name" value="HEXIM"/>
    <property type="match status" value="2"/>
</dbReference>
<keyword evidence="7" id="KW-0539">Nucleus</keyword>
<comment type="subcellular location">
    <subcellularLocation>
        <location evidence="1">Nucleus</location>
    </subcellularLocation>
</comment>
<dbReference type="PANTHER" id="PTHR13469">
    <property type="entry name" value="HEXAMETHYLENE BISACETAMIDE INDUCIBLE 1"/>
    <property type="match status" value="1"/>
</dbReference>
<comment type="similarity">
    <text evidence="2">Belongs to the HEXIM family.</text>
</comment>
<name>A0A8J2PQW1_9BILA</name>
<evidence type="ECO:0000313" key="11">
    <source>
        <dbReference type="Proteomes" id="UP000746747"/>
    </source>
</evidence>
<feature type="compositionally biased region" description="Basic and acidic residues" evidence="9">
    <location>
        <begin position="7"/>
        <end position="22"/>
    </location>
</feature>
<dbReference type="Proteomes" id="UP000746747">
    <property type="component" value="Unassembled WGS sequence"/>
</dbReference>
<feature type="coiled-coil region" evidence="8">
    <location>
        <begin position="113"/>
        <end position="140"/>
    </location>
</feature>
<dbReference type="GO" id="GO:0005654">
    <property type="term" value="C:nucleoplasm"/>
    <property type="evidence" value="ECO:0007669"/>
    <property type="project" value="TreeGrafter"/>
</dbReference>
<dbReference type="InterPro" id="IPR024872">
    <property type="entry name" value="HEXIM"/>
</dbReference>
<dbReference type="GO" id="GO:0000122">
    <property type="term" value="P:negative regulation of transcription by RNA polymerase II"/>
    <property type="evidence" value="ECO:0007669"/>
    <property type="project" value="InterPro"/>
</dbReference>
<evidence type="ECO:0000256" key="8">
    <source>
        <dbReference type="SAM" id="Coils"/>
    </source>
</evidence>
<feature type="compositionally biased region" description="Polar residues" evidence="9">
    <location>
        <begin position="300"/>
        <end position="313"/>
    </location>
</feature>
<evidence type="ECO:0000256" key="1">
    <source>
        <dbReference type="ARBA" id="ARBA00004123"/>
    </source>
</evidence>
<protein>
    <submittedName>
        <fullName evidence="10">Uncharacterized protein</fullName>
    </submittedName>
</protein>
<evidence type="ECO:0000256" key="9">
    <source>
        <dbReference type="SAM" id="MobiDB-lite"/>
    </source>
</evidence>
<reference evidence="10" key="1">
    <citation type="submission" date="2021-09" db="EMBL/GenBank/DDBJ databases">
        <authorList>
            <consortium name="Pathogen Informatics"/>
        </authorList>
    </citation>
    <scope>NUCLEOTIDE SEQUENCE</scope>
</reference>
<keyword evidence="5 8" id="KW-0175">Coiled coil</keyword>
<keyword evidence="11" id="KW-1185">Reference proteome</keyword>
<dbReference type="PANTHER" id="PTHR13469:SF8">
    <property type="entry name" value="HEXIM P-TEFB COMPLEX SUBUNIT 1"/>
    <property type="match status" value="1"/>
</dbReference>
<dbReference type="GO" id="GO:0097322">
    <property type="term" value="F:7SK snRNA binding"/>
    <property type="evidence" value="ECO:0007669"/>
    <property type="project" value="TreeGrafter"/>
</dbReference>
<evidence type="ECO:0000256" key="2">
    <source>
        <dbReference type="ARBA" id="ARBA00008409"/>
    </source>
</evidence>
<keyword evidence="6" id="KW-0804">Transcription</keyword>
<evidence type="ECO:0000256" key="6">
    <source>
        <dbReference type="ARBA" id="ARBA00023163"/>
    </source>
</evidence>
<sequence>MTATVVDHPDKQHQQQDQEHTSKQHLSQQLQREHDIVVTSMGGTDDEVAVAVSRDISVDESHQAIAEQDSTKKQYHSGRIPDIRILSANASNTKTKKSRRRRGGKGRWKPYHTLSLKEKIAQEEKEVRNAVEKRERLFSRGKPMAPYNTTQFLLEDHEKRTMPPDVGDSSGMAAHQRQSTGGFSPTRESYAFTYHLPKESEDSVRFWYHVVCNYAKKKCDERIATTTYIHIHTRMCYAPFSVDSENLQRRADFHTVDLASHSVPEHRMLVFKSCRNIIAAGNYSAGNEASRIFGTIGQSGSEMGGNTTDSASYSGAEDDEMERQFDADYDYVNMERISNMTKDEVVREYMHLEKINGKLADRMSLLQLENDKLKQLLKDHNISYENVLPKIRRHSGASVSEASDVVRKSLDEVMVESGQ</sequence>
<dbReference type="AlphaFoldDB" id="A0A8J2PQW1"/>
<dbReference type="Gene3D" id="6.10.250.2910">
    <property type="match status" value="1"/>
</dbReference>
<evidence type="ECO:0000313" key="10">
    <source>
        <dbReference type="EMBL" id="CAG9531506.1"/>
    </source>
</evidence>
<dbReference type="GO" id="GO:0004861">
    <property type="term" value="F:cyclin-dependent protein serine/threonine kinase inhibitor activity"/>
    <property type="evidence" value="ECO:0007669"/>
    <property type="project" value="InterPro"/>
</dbReference>
<comment type="caution">
    <text evidence="10">The sequence shown here is derived from an EMBL/GenBank/DDBJ whole genome shotgun (WGS) entry which is preliminary data.</text>
</comment>
<proteinExistence type="inferred from homology"/>
<dbReference type="GO" id="GO:0005737">
    <property type="term" value="C:cytoplasm"/>
    <property type="evidence" value="ECO:0007669"/>
    <property type="project" value="InterPro"/>
</dbReference>
<evidence type="ECO:0000256" key="4">
    <source>
        <dbReference type="ARBA" id="ARBA00023015"/>
    </source>
</evidence>
<dbReference type="OrthoDB" id="10058500at2759"/>
<keyword evidence="3" id="KW-0678">Repressor</keyword>
<gene>
    <name evidence="10" type="ORF">CJOHNSTONI_LOCUS1902</name>
</gene>
<evidence type="ECO:0000256" key="3">
    <source>
        <dbReference type="ARBA" id="ARBA00022491"/>
    </source>
</evidence>
<feature type="region of interest" description="Disordered" evidence="9">
    <location>
        <begin position="162"/>
        <end position="184"/>
    </location>
</feature>
<dbReference type="EMBL" id="CAKAEH010000633">
    <property type="protein sequence ID" value="CAG9531506.1"/>
    <property type="molecule type" value="Genomic_DNA"/>
</dbReference>
<accession>A0A8J2PQW1</accession>
<evidence type="ECO:0000256" key="5">
    <source>
        <dbReference type="ARBA" id="ARBA00023054"/>
    </source>
</evidence>
<keyword evidence="4" id="KW-0805">Transcription regulation</keyword>